<dbReference type="RefSeq" id="WP_078109528.1">
    <property type="nucleotide sequence ID" value="NZ_CP080028.1"/>
</dbReference>
<dbReference type="SUPFAM" id="SSF82171">
    <property type="entry name" value="DPP6 N-terminal domain-like"/>
    <property type="match status" value="1"/>
</dbReference>
<dbReference type="EMBL" id="MTLA01000047">
    <property type="protein sequence ID" value="OOP69590.1"/>
    <property type="molecule type" value="Genomic_DNA"/>
</dbReference>
<comment type="caution">
    <text evidence="1">The sequence shown here is derived from an EMBL/GenBank/DDBJ whole genome shotgun (WGS) entry which is preliminary data.</text>
</comment>
<dbReference type="Proteomes" id="UP000189761">
    <property type="component" value="Unassembled WGS sequence"/>
</dbReference>
<dbReference type="InterPro" id="IPR011042">
    <property type="entry name" value="6-blade_b-propeller_TolB-like"/>
</dbReference>
<sequence>MKQWFLIICILLCVFVNEQDIHAESSSFQVAFVRNGDLWTKINREEQQLTKDGAVTNPKWSFDGTWLAYKKKDELWAYHMVTKKHFLLYKSSASNYQWSPVGNVLAFQYDGTLNIIDMSSKNKSVSNISVGIGNYSWSPDGKEFLASSIASIQPTGWTNVELYKIPIDSKKKIEHFYTLPTQSKDFFAIQTSQFKYSEDGMWIAFLAIPTASWSMDENRLCIIRTDGTNFMNLDAMILNDAWFKWAPTKNFLAYISGEGRMAIENKHLKVKVLPTMKSNSTYTPKGYVDWDFTWHNPSLITISRAKESEWSNNPSKRPLPSLYQIDTKSMQQNKITSPKSDYGDYRPEYISKERKLTWLRSNRQTTDMWLANKEGKQAKIFIQQIDTVPDYYEKRNWDEVIDIFQKYD</sequence>
<evidence type="ECO:0000313" key="1">
    <source>
        <dbReference type="EMBL" id="OOP69590.1"/>
    </source>
</evidence>
<organism evidence="1 2">
    <name type="scientific">Heyndrickxia oleronia</name>
    <dbReference type="NCBI Taxonomy" id="38875"/>
    <lineage>
        <taxon>Bacteria</taxon>
        <taxon>Bacillati</taxon>
        <taxon>Bacillota</taxon>
        <taxon>Bacilli</taxon>
        <taxon>Bacillales</taxon>
        <taxon>Bacillaceae</taxon>
        <taxon>Heyndrickxia</taxon>
    </lineage>
</organism>
<proteinExistence type="predicted"/>
<keyword evidence="2" id="KW-1185">Reference proteome</keyword>
<accession>A0A8E2IEI5</accession>
<gene>
    <name evidence="1" type="ORF">BWZ43_04425</name>
</gene>
<name>A0A8E2IEI5_9BACI</name>
<dbReference type="AlphaFoldDB" id="A0A8E2IEI5"/>
<evidence type="ECO:0000313" key="2">
    <source>
        <dbReference type="Proteomes" id="UP000189761"/>
    </source>
</evidence>
<dbReference type="Gene3D" id="2.120.10.30">
    <property type="entry name" value="TolB, C-terminal domain"/>
    <property type="match status" value="1"/>
</dbReference>
<protein>
    <submittedName>
        <fullName evidence="1">Translocation protein TolB</fullName>
    </submittedName>
</protein>
<reference evidence="1 2" key="1">
    <citation type="submission" date="2017-01" db="EMBL/GenBank/DDBJ databases">
        <title>Draft genome sequence of Bacillus oleronius.</title>
        <authorList>
            <person name="Allam M."/>
        </authorList>
    </citation>
    <scope>NUCLEOTIDE SEQUENCE [LARGE SCALE GENOMIC DNA]</scope>
    <source>
        <strain evidence="1 2">DSM 9356</strain>
    </source>
</reference>